<reference evidence="7 8" key="1">
    <citation type="submission" date="2019-12" db="EMBL/GenBank/DDBJ databases">
        <authorList>
            <person name="Kun Z."/>
        </authorList>
    </citation>
    <scope>NUCLEOTIDE SEQUENCE [LARGE SCALE GENOMIC DNA]</scope>
    <source>
        <strain evidence="7 8">YIM 123512</strain>
    </source>
</reference>
<keyword evidence="1 6" id="KW-0963">Cytoplasm</keyword>
<comment type="caution">
    <text evidence="6">Lacks conserved residue(s) required for the propagation of feature annotation.</text>
</comment>
<evidence type="ECO:0000256" key="1">
    <source>
        <dbReference type="ARBA" id="ARBA00022490"/>
    </source>
</evidence>
<proteinExistence type="inferred from homology"/>
<evidence type="ECO:0000256" key="4">
    <source>
        <dbReference type="ARBA" id="ARBA00022679"/>
    </source>
</evidence>
<dbReference type="PANTHER" id="PTHR31760">
    <property type="entry name" value="S-ADENOSYL-L-METHIONINE-DEPENDENT METHYLTRANSFERASES SUPERFAMILY PROTEIN"/>
    <property type="match status" value="1"/>
</dbReference>
<feature type="binding site" evidence="6">
    <location>
        <begin position="128"/>
        <end position="129"/>
    </location>
    <ligand>
        <name>S-adenosyl-L-methionine</name>
        <dbReference type="ChEBI" id="CHEBI:59789"/>
    </ligand>
</feature>
<feature type="binding site" evidence="6">
    <location>
        <position position="82"/>
    </location>
    <ligand>
        <name>S-adenosyl-L-methionine</name>
        <dbReference type="ChEBI" id="CHEBI:59789"/>
    </ligand>
</feature>
<evidence type="ECO:0000313" key="8">
    <source>
        <dbReference type="Proteomes" id="UP000473325"/>
    </source>
</evidence>
<keyword evidence="4 6" id="KW-0808">Transferase</keyword>
<dbReference type="AlphaFoldDB" id="A0A6L7EVF8"/>
<protein>
    <recommendedName>
        <fullName evidence="6">Ribosomal RNA small subunit methyltransferase G</fullName>
        <ecNumber evidence="6">2.1.1.-</ecNumber>
    </recommendedName>
    <alternativeName>
        <fullName evidence="6">16S rRNA 7-methylguanosine methyltransferase</fullName>
        <shortName evidence="6">16S rRNA m7G methyltransferase</shortName>
    </alternativeName>
</protein>
<keyword evidence="2 6" id="KW-0698">rRNA processing</keyword>
<comment type="caution">
    <text evidence="7">The sequence shown here is derived from an EMBL/GenBank/DDBJ whole genome shotgun (WGS) entry which is preliminary data.</text>
</comment>
<dbReference type="PANTHER" id="PTHR31760:SF0">
    <property type="entry name" value="S-ADENOSYL-L-METHIONINE-DEPENDENT METHYLTRANSFERASES SUPERFAMILY PROTEIN"/>
    <property type="match status" value="1"/>
</dbReference>
<dbReference type="SUPFAM" id="SSF53335">
    <property type="entry name" value="S-adenosyl-L-methionine-dependent methyltransferases"/>
    <property type="match status" value="1"/>
</dbReference>
<dbReference type="GO" id="GO:0005829">
    <property type="term" value="C:cytosol"/>
    <property type="evidence" value="ECO:0007669"/>
    <property type="project" value="TreeGrafter"/>
</dbReference>
<dbReference type="EMBL" id="WUEK01000012">
    <property type="protein sequence ID" value="MXG91383.1"/>
    <property type="molecule type" value="Genomic_DNA"/>
</dbReference>
<dbReference type="Gene3D" id="3.40.50.150">
    <property type="entry name" value="Vaccinia Virus protein VP39"/>
    <property type="match status" value="1"/>
</dbReference>
<dbReference type="GO" id="GO:0070043">
    <property type="term" value="F:rRNA (guanine-N7-)-methyltransferase activity"/>
    <property type="evidence" value="ECO:0007669"/>
    <property type="project" value="UniProtKB-UniRule"/>
</dbReference>
<organism evidence="7 8">
    <name type="scientific">Nocardioides flavescens</name>
    <dbReference type="NCBI Taxonomy" id="2691959"/>
    <lineage>
        <taxon>Bacteria</taxon>
        <taxon>Bacillati</taxon>
        <taxon>Actinomycetota</taxon>
        <taxon>Actinomycetes</taxon>
        <taxon>Propionibacteriales</taxon>
        <taxon>Nocardioidaceae</taxon>
        <taxon>Nocardioides</taxon>
    </lineage>
</organism>
<dbReference type="RefSeq" id="WP_160879316.1">
    <property type="nucleotide sequence ID" value="NZ_WUEK01000012.1"/>
</dbReference>
<evidence type="ECO:0000256" key="3">
    <source>
        <dbReference type="ARBA" id="ARBA00022603"/>
    </source>
</evidence>
<gene>
    <name evidence="6 7" type="primary">rsmG</name>
    <name evidence="7" type="ORF">GRQ65_17680</name>
</gene>
<keyword evidence="8" id="KW-1185">Reference proteome</keyword>
<dbReference type="NCBIfam" id="TIGR00138">
    <property type="entry name" value="rsmG_gidB"/>
    <property type="match status" value="1"/>
</dbReference>
<dbReference type="EC" id="2.1.1.-" evidence="6"/>
<evidence type="ECO:0000256" key="2">
    <source>
        <dbReference type="ARBA" id="ARBA00022552"/>
    </source>
</evidence>
<accession>A0A6L7EVF8</accession>
<feature type="binding site" evidence="6">
    <location>
        <position position="77"/>
    </location>
    <ligand>
        <name>S-adenosyl-L-methionine</name>
        <dbReference type="ChEBI" id="CHEBI:59789"/>
    </ligand>
</feature>
<evidence type="ECO:0000256" key="6">
    <source>
        <dbReference type="HAMAP-Rule" id="MF_00074"/>
    </source>
</evidence>
<name>A0A6L7EVF8_9ACTN</name>
<comment type="function">
    <text evidence="6">Specifically methylates the N7 position of a guanine in 16S rRNA.</text>
</comment>
<dbReference type="Pfam" id="PF02527">
    <property type="entry name" value="GidB"/>
    <property type="match status" value="1"/>
</dbReference>
<keyword evidence="5 6" id="KW-0949">S-adenosyl-L-methionine</keyword>
<evidence type="ECO:0000256" key="5">
    <source>
        <dbReference type="ARBA" id="ARBA00022691"/>
    </source>
</evidence>
<feature type="binding site" evidence="6">
    <location>
        <position position="143"/>
    </location>
    <ligand>
        <name>S-adenosyl-L-methionine</name>
        <dbReference type="ChEBI" id="CHEBI:59789"/>
    </ligand>
</feature>
<dbReference type="HAMAP" id="MF_00074">
    <property type="entry name" value="16SrRNA_methyltr_G"/>
    <property type="match status" value="1"/>
</dbReference>
<dbReference type="InterPro" id="IPR003682">
    <property type="entry name" value="rRNA_ssu_MeTfrase_G"/>
</dbReference>
<dbReference type="CDD" id="cd02440">
    <property type="entry name" value="AdoMet_MTases"/>
    <property type="match status" value="1"/>
</dbReference>
<comment type="subcellular location">
    <subcellularLocation>
        <location evidence="6">Cytoplasm</location>
    </subcellularLocation>
</comment>
<keyword evidence="3 6" id="KW-0489">Methyltransferase</keyword>
<evidence type="ECO:0000313" key="7">
    <source>
        <dbReference type="EMBL" id="MXG91383.1"/>
    </source>
</evidence>
<comment type="similarity">
    <text evidence="6">Belongs to the methyltransferase superfamily. RNA methyltransferase RsmG family.</text>
</comment>
<dbReference type="InterPro" id="IPR029063">
    <property type="entry name" value="SAM-dependent_MTases_sf"/>
</dbReference>
<dbReference type="Proteomes" id="UP000473325">
    <property type="component" value="Unassembled WGS sequence"/>
</dbReference>
<sequence length="218" mass="22776">MSDVSRETPLAPESARGAFPSDRWPLIERFVELLATDGVVRGLIGPREAPRLWERHVLNCAAVAEAVPSGATVADLGSGAGLPGLVLAIARPDLSVTVVEPLLRRTTFLDEVVADVGLDNVVVRRGRAEELHGSERFDVVTARALAPLGRLLGWGLPLVAPGGALLAMKGSSAADEIAAAEKTLRAWRCGAPEILTVTAGDGVSTATLVRVAPTSGRR</sequence>